<keyword evidence="2" id="KW-0808">Transferase</keyword>
<keyword evidence="1" id="KW-0489">Methyltransferase</keyword>
<dbReference type="Pfam" id="PF00588">
    <property type="entry name" value="SpoU_methylase"/>
    <property type="match status" value="1"/>
</dbReference>
<sequence>MNNSPLPKIKRYSKKDGHSYSFGVFPTVDLINKKREHILQVLFHPGLKDTDGVSDLKNLCAKYQIPALYSIAAIEKIAKKENTYAVGVFKKYDVPIRKDQNHVVLVNPSNMGNMGTIIRNMVGFNFYDLAIIGPGADIFDPKVVRSSMGAFFRIRFQYFKSIDEYTSVHKNNIYPFMLDGDKELLLTKFKKPFSMVFGNEGEGLPAYYKKLGQSVYIKHSTKIDSLNLATSVGVGLYIAFDRR</sequence>
<dbReference type="GO" id="GO:0032259">
    <property type="term" value="P:methylation"/>
    <property type="evidence" value="ECO:0007669"/>
    <property type="project" value="UniProtKB-KW"/>
</dbReference>
<evidence type="ECO:0000256" key="2">
    <source>
        <dbReference type="ARBA" id="ARBA00022679"/>
    </source>
</evidence>
<dbReference type="InterPro" id="IPR029028">
    <property type="entry name" value="Alpha/beta_knot_MTases"/>
</dbReference>
<dbReference type="PANTHER" id="PTHR43191">
    <property type="entry name" value="RRNA METHYLTRANSFERASE 3"/>
    <property type="match status" value="1"/>
</dbReference>
<name>A0A1F4V523_UNCKA</name>
<evidence type="ECO:0000259" key="3">
    <source>
        <dbReference type="Pfam" id="PF00588"/>
    </source>
</evidence>
<dbReference type="SUPFAM" id="SSF75217">
    <property type="entry name" value="alpha/beta knot"/>
    <property type="match status" value="1"/>
</dbReference>
<dbReference type="Gene3D" id="3.40.1280.10">
    <property type="match status" value="1"/>
</dbReference>
<proteinExistence type="predicted"/>
<organism evidence="4 5">
    <name type="scientific">candidate division WWE3 bacterium RIFCSPLOWO2_01_FULL_39_13</name>
    <dbReference type="NCBI Taxonomy" id="1802624"/>
    <lineage>
        <taxon>Bacteria</taxon>
        <taxon>Katanobacteria</taxon>
    </lineage>
</organism>
<dbReference type="GO" id="GO:0008173">
    <property type="term" value="F:RNA methyltransferase activity"/>
    <property type="evidence" value="ECO:0007669"/>
    <property type="project" value="InterPro"/>
</dbReference>
<dbReference type="PANTHER" id="PTHR43191:SF2">
    <property type="entry name" value="RRNA METHYLTRANSFERASE 3, MITOCHONDRIAL"/>
    <property type="match status" value="1"/>
</dbReference>
<comment type="caution">
    <text evidence="4">The sequence shown here is derived from an EMBL/GenBank/DDBJ whole genome shotgun (WGS) entry which is preliminary data.</text>
</comment>
<dbReference type="Proteomes" id="UP000178771">
    <property type="component" value="Unassembled WGS sequence"/>
</dbReference>
<accession>A0A1F4V523</accession>
<dbReference type="InterPro" id="IPR051259">
    <property type="entry name" value="rRNA_Methyltransferase"/>
</dbReference>
<dbReference type="CDD" id="cd18082">
    <property type="entry name" value="SpoU-like_family"/>
    <property type="match status" value="1"/>
</dbReference>
<dbReference type="GO" id="GO:0003723">
    <property type="term" value="F:RNA binding"/>
    <property type="evidence" value="ECO:0007669"/>
    <property type="project" value="InterPro"/>
</dbReference>
<dbReference type="EMBL" id="MEVH01000016">
    <property type="protein sequence ID" value="OGC51643.1"/>
    <property type="molecule type" value="Genomic_DNA"/>
</dbReference>
<protein>
    <recommendedName>
        <fullName evidence="3">tRNA/rRNA methyltransferase SpoU type domain-containing protein</fullName>
    </recommendedName>
</protein>
<dbReference type="GO" id="GO:0006396">
    <property type="term" value="P:RNA processing"/>
    <property type="evidence" value="ECO:0007669"/>
    <property type="project" value="InterPro"/>
</dbReference>
<evidence type="ECO:0000256" key="1">
    <source>
        <dbReference type="ARBA" id="ARBA00022603"/>
    </source>
</evidence>
<dbReference type="InterPro" id="IPR029026">
    <property type="entry name" value="tRNA_m1G_MTases_N"/>
</dbReference>
<dbReference type="STRING" id="1802624.A2982_02075"/>
<evidence type="ECO:0000313" key="5">
    <source>
        <dbReference type="Proteomes" id="UP000178771"/>
    </source>
</evidence>
<feature type="domain" description="tRNA/rRNA methyltransferase SpoU type" evidence="3">
    <location>
        <begin position="102"/>
        <end position="237"/>
    </location>
</feature>
<evidence type="ECO:0000313" key="4">
    <source>
        <dbReference type="EMBL" id="OGC51643.1"/>
    </source>
</evidence>
<reference evidence="4 5" key="1">
    <citation type="journal article" date="2016" name="Nat. Commun.">
        <title>Thousands of microbial genomes shed light on interconnected biogeochemical processes in an aquifer system.</title>
        <authorList>
            <person name="Anantharaman K."/>
            <person name="Brown C.T."/>
            <person name="Hug L.A."/>
            <person name="Sharon I."/>
            <person name="Castelle C.J."/>
            <person name="Probst A.J."/>
            <person name="Thomas B.C."/>
            <person name="Singh A."/>
            <person name="Wilkins M.J."/>
            <person name="Karaoz U."/>
            <person name="Brodie E.L."/>
            <person name="Williams K.H."/>
            <person name="Hubbard S.S."/>
            <person name="Banfield J.F."/>
        </authorList>
    </citation>
    <scope>NUCLEOTIDE SEQUENCE [LARGE SCALE GENOMIC DNA]</scope>
</reference>
<dbReference type="InterPro" id="IPR001537">
    <property type="entry name" value="SpoU_MeTrfase"/>
</dbReference>
<gene>
    <name evidence="4" type="ORF">A2982_02075</name>
</gene>
<dbReference type="AlphaFoldDB" id="A0A1F4V523"/>